<sequence length="87" mass="9402">MYMRTLQIRTSVRAYTEIQTSYGPAVRLKPVQPLVNRTPGADGALLFIAPSAGPEKRNPGLAELSVSGVAVRTLTLFTAPRSSRFAL</sequence>
<dbReference type="EMBL" id="BGZK01000295">
    <property type="protein sequence ID" value="GBP34840.1"/>
    <property type="molecule type" value="Genomic_DNA"/>
</dbReference>
<reference evidence="1 2" key="1">
    <citation type="journal article" date="2019" name="Commun. Biol.">
        <title>The bagworm genome reveals a unique fibroin gene that provides high tensile strength.</title>
        <authorList>
            <person name="Kono N."/>
            <person name="Nakamura H."/>
            <person name="Ohtoshi R."/>
            <person name="Tomita M."/>
            <person name="Numata K."/>
            <person name="Arakawa K."/>
        </authorList>
    </citation>
    <scope>NUCLEOTIDE SEQUENCE [LARGE SCALE GENOMIC DNA]</scope>
</reference>
<evidence type="ECO:0000313" key="2">
    <source>
        <dbReference type="Proteomes" id="UP000299102"/>
    </source>
</evidence>
<protein>
    <submittedName>
        <fullName evidence="1">Uncharacterized protein</fullName>
    </submittedName>
</protein>
<gene>
    <name evidence="1" type="ORF">EVAR_95944_1</name>
</gene>
<proteinExistence type="predicted"/>
<name>A0A4C1V8F6_EUMVA</name>
<organism evidence="1 2">
    <name type="scientific">Eumeta variegata</name>
    <name type="common">Bagworm moth</name>
    <name type="synonym">Eumeta japonica</name>
    <dbReference type="NCBI Taxonomy" id="151549"/>
    <lineage>
        <taxon>Eukaryota</taxon>
        <taxon>Metazoa</taxon>
        <taxon>Ecdysozoa</taxon>
        <taxon>Arthropoda</taxon>
        <taxon>Hexapoda</taxon>
        <taxon>Insecta</taxon>
        <taxon>Pterygota</taxon>
        <taxon>Neoptera</taxon>
        <taxon>Endopterygota</taxon>
        <taxon>Lepidoptera</taxon>
        <taxon>Glossata</taxon>
        <taxon>Ditrysia</taxon>
        <taxon>Tineoidea</taxon>
        <taxon>Psychidae</taxon>
        <taxon>Oiketicinae</taxon>
        <taxon>Eumeta</taxon>
    </lineage>
</organism>
<accession>A0A4C1V8F6</accession>
<evidence type="ECO:0000313" key="1">
    <source>
        <dbReference type="EMBL" id="GBP34840.1"/>
    </source>
</evidence>
<dbReference type="Proteomes" id="UP000299102">
    <property type="component" value="Unassembled WGS sequence"/>
</dbReference>
<dbReference type="AlphaFoldDB" id="A0A4C1V8F6"/>
<keyword evidence="2" id="KW-1185">Reference proteome</keyword>
<comment type="caution">
    <text evidence="1">The sequence shown here is derived from an EMBL/GenBank/DDBJ whole genome shotgun (WGS) entry which is preliminary data.</text>
</comment>